<feature type="signal peptide" evidence="1">
    <location>
        <begin position="1"/>
        <end position="24"/>
    </location>
</feature>
<proteinExistence type="predicted"/>
<protein>
    <recommendedName>
        <fullName evidence="3">DUF3298 domain-containing protein</fullName>
    </recommendedName>
</protein>
<evidence type="ECO:0000256" key="1">
    <source>
        <dbReference type="SAM" id="SignalP"/>
    </source>
</evidence>
<name>A0AB74UPZ9_9GAMM</name>
<dbReference type="EMBL" id="CP170721">
    <property type="protein sequence ID" value="XIA18886.1"/>
    <property type="molecule type" value="Genomic_DNA"/>
</dbReference>
<evidence type="ECO:0000313" key="2">
    <source>
        <dbReference type="EMBL" id="XIA18886.1"/>
    </source>
</evidence>
<evidence type="ECO:0008006" key="3">
    <source>
        <dbReference type="Google" id="ProtNLM"/>
    </source>
</evidence>
<dbReference type="RefSeq" id="WP_395119925.1">
    <property type="nucleotide sequence ID" value="NZ_CP170721.1"/>
</dbReference>
<accession>A0AB74UPZ9</accession>
<reference evidence="2" key="1">
    <citation type="submission" date="2024-10" db="EMBL/GenBank/DDBJ databases">
        <authorList>
            <person name="Lesea H.P."/>
            <person name="Kuehl J.V."/>
            <person name="Chandonia J.-M."/>
        </authorList>
    </citation>
    <scope>NUCLEOTIDE SEQUENCE</scope>
    <source>
        <strain evidence="2">FW102-FHT14D07</strain>
    </source>
</reference>
<feature type="chain" id="PRO_5044494979" description="DUF3298 domain-containing protein" evidence="1">
    <location>
        <begin position="25"/>
        <end position="396"/>
    </location>
</feature>
<keyword evidence="1" id="KW-0732">Signal</keyword>
<gene>
    <name evidence="2" type="ORF">ACFYG5_01735</name>
</gene>
<sequence length="396" mass="44401">MRKHRRGWSTWLAILPAMFWLAHARAGEAPADVYTGTLGRQAIVLQLTPGDDAATAGRYFYVRHHRDIALSGAPASNGHLQLREGWDADANGPRITLDRQADGGWRGQWQDDKGTTLPVALHPATVAPPSADTPPWLKQLHASDRYDYLRLAGLKPQAGKRETFMGHALQWWRVPDAGIAFFEILDGYPPAELARINQVLMDRMWRETGSYYDCMFNHFNEGDYEQTVTPRLLTANLVSVSVFTNYYCGGAHPDFGDAAINLDAHTARPLTLEDLLWLGKGEPLHYATDADGNPAPGSASFEAWSDYREQHLAPWLARQWRQLYPQETTATGGEDDCGYDDPGVWQFVSWHMTPKGLFIGPSYARAARVCEANDDWSVLPWETVRRHPGRLRPGLP</sequence>
<dbReference type="AlphaFoldDB" id="A0AB74UPZ9"/>
<organism evidence="2">
    <name type="scientific">Rhodanobacter sp. FW102-FHT14D07</name>
    <dbReference type="NCBI Taxonomy" id="3351462"/>
    <lineage>
        <taxon>Bacteria</taxon>
        <taxon>Pseudomonadati</taxon>
        <taxon>Pseudomonadota</taxon>
        <taxon>Gammaproteobacteria</taxon>
        <taxon>Lysobacterales</taxon>
        <taxon>Rhodanobacteraceae</taxon>
        <taxon>Rhodanobacter</taxon>
    </lineage>
</organism>